<evidence type="ECO:0000313" key="2">
    <source>
        <dbReference type="EMBL" id="KAK1756968.1"/>
    </source>
</evidence>
<organism evidence="2 3">
    <name type="scientific">Echria macrotheca</name>
    <dbReference type="NCBI Taxonomy" id="438768"/>
    <lineage>
        <taxon>Eukaryota</taxon>
        <taxon>Fungi</taxon>
        <taxon>Dikarya</taxon>
        <taxon>Ascomycota</taxon>
        <taxon>Pezizomycotina</taxon>
        <taxon>Sordariomycetes</taxon>
        <taxon>Sordariomycetidae</taxon>
        <taxon>Sordariales</taxon>
        <taxon>Schizotheciaceae</taxon>
        <taxon>Echria</taxon>
    </lineage>
</organism>
<name>A0AAJ0BET1_9PEZI</name>
<evidence type="ECO:0000313" key="3">
    <source>
        <dbReference type="Proteomes" id="UP001239445"/>
    </source>
</evidence>
<feature type="compositionally biased region" description="Polar residues" evidence="1">
    <location>
        <begin position="1"/>
        <end position="20"/>
    </location>
</feature>
<reference evidence="2" key="1">
    <citation type="submission" date="2023-06" db="EMBL/GenBank/DDBJ databases">
        <title>Genome-scale phylogeny and comparative genomics of the fungal order Sordariales.</title>
        <authorList>
            <consortium name="Lawrence Berkeley National Laboratory"/>
            <person name="Hensen N."/>
            <person name="Bonometti L."/>
            <person name="Westerberg I."/>
            <person name="Brannstrom I.O."/>
            <person name="Guillou S."/>
            <person name="Cros-Aarteil S."/>
            <person name="Calhoun S."/>
            <person name="Haridas S."/>
            <person name="Kuo A."/>
            <person name="Mondo S."/>
            <person name="Pangilinan J."/>
            <person name="Riley R."/>
            <person name="Labutti K."/>
            <person name="Andreopoulos B."/>
            <person name="Lipzen A."/>
            <person name="Chen C."/>
            <person name="Yanf M."/>
            <person name="Daum C."/>
            <person name="Ng V."/>
            <person name="Clum A."/>
            <person name="Steindorff A."/>
            <person name="Ohm R."/>
            <person name="Martin F."/>
            <person name="Silar P."/>
            <person name="Natvig D."/>
            <person name="Lalanne C."/>
            <person name="Gautier V."/>
            <person name="Ament-Velasquez S.L."/>
            <person name="Kruys A."/>
            <person name="Hutchinson M.I."/>
            <person name="Powell A.J."/>
            <person name="Barry K."/>
            <person name="Miller A.N."/>
            <person name="Grigoriev I.V."/>
            <person name="Debuchy R."/>
            <person name="Gladieux P."/>
            <person name="Thoren M.H."/>
            <person name="Johannesson H."/>
        </authorList>
    </citation>
    <scope>NUCLEOTIDE SEQUENCE</scope>
    <source>
        <strain evidence="2">PSN4</strain>
    </source>
</reference>
<sequence length="119" mass="13023">MPSVKNPNTTSKNRLAAQQNKAKKRASKQATPTSAFFTKQDIQRGAKPRGGLLPTSGPRAAVSKKKARKIEQRRKLVERRKRELGLISGVEEEGMDVDAPPADAQKGDGKGKEVEMDIE</sequence>
<proteinExistence type="predicted"/>
<feature type="compositionally biased region" description="Basic and acidic residues" evidence="1">
    <location>
        <begin position="105"/>
        <end position="119"/>
    </location>
</feature>
<dbReference type="Proteomes" id="UP001239445">
    <property type="component" value="Unassembled WGS sequence"/>
</dbReference>
<protein>
    <recommendedName>
        <fullName evidence="4">Ribosome biogenesis protein ALB1</fullName>
    </recommendedName>
</protein>
<evidence type="ECO:0000256" key="1">
    <source>
        <dbReference type="SAM" id="MobiDB-lite"/>
    </source>
</evidence>
<feature type="region of interest" description="Disordered" evidence="1">
    <location>
        <begin position="89"/>
        <end position="119"/>
    </location>
</feature>
<dbReference type="EMBL" id="MU839831">
    <property type="protein sequence ID" value="KAK1756968.1"/>
    <property type="molecule type" value="Genomic_DNA"/>
</dbReference>
<evidence type="ECO:0008006" key="4">
    <source>
        <dbReference type="Google" id="ProtNLM"/>
    </source>
</evidence>
<feature type="region of interest" description="Disordered" evidence="1">
    <location>
        <begin position="1"/>
        <end position="73"/>
    </location>
</feature>
<keyword evidence="3" id="KW-1185">Reference proteome</keyword>
<dbReference type="AlphaFoldDB" id="A0AAJ0BET1"/>
<comment type="caution">
    <text evidence="2">The sequence shown here is derived from an EMBL/GenBank/DDBJ whole genome shotgun (WGS) entry which is preliminary data.</text>
</comment>
<feature type="compositionally biased region" description="Polar residues" evidence="1">
    <location>
        <begin position="28"/>
        <end position="37"/>
    </location>
</feature>
<gene>
    <name evidence="2" type="ORF">QBC47DRAFT_412317</name>
</gene>
<accession>A0AAJ0BET1</accession>